<dbReference type="InterPro" id="IPR036890">
    <property type="entry name" value="HATPase_C_sf"/>
</dbReference>
<keyword evidence="12" id="KW-0175">Coiled coil</keyword>
<dbReference type="RefSeq" id="WP_069410657.1">
    <property type="nucleotide sequence ID" value="NZ_DAWDRA010000147.1"/>
</dbReference>
<name>A0A1E3U501_9FIRM</name>
<sequence>MDRKEVPVLKNKNGSIKRYLFIGGIGGSVLLLLLLMCFGGYIILQYRHVYKRDHAAMTSDYAQQLARDIGSMEAYVKNLYGNNVHYQMLKRPQITESQWMLAAYYLNNNFSTKADNLDYFGGVFYYDQDWDSLHSEFSSYPFAGDSYRLNQAIKGEVRAHTGEKMPYEEIMTYEGETYLLYLLGDRGKLLGYTVNLSVYFVLRENMQLIISDRQGNILANLGEPLLDGKSLEEQLRNDTDNAGLTYMISREAVEGQELQIMLIHKDEKLAFWNQAEFWLLFILIPLTAFAVLWNVYRFVKRIIYQPIDHFVHRLTEMKRGETSENSGYAGEESQLEEIRLINEKLDELIAEMGQLEQEKYKKEKEANAALLQYYQLQIRPHFFLNCLNIVASLLNENDVDTVKTMIFAVSRHFRYVFQDSDSLVTLAEEIEEVKAYCNIYIIKNAMPILLQINLEEETESCKIPILCVQTFVENSVKYAVNKSRVLSISITADRIEDDGKWYTRIHITDNGEGYRSEQLEQLNRPVTEFQYHSMQVGVDNIKYRIYLLYGDKAKLYFYNSPAGGAVTEILLPQVMFENPAQTAL</sequence>
<keyword evidence="7" id="KW-0418">Kinase</keyword>
<dbReference type="SUPFAM" id="SSF55874">
    <property type="entry name" value="ATPase domain of HSP90 chaperone/DNA topoisomerase II/histidine kinase"/>
    <property type="match status" value="1"/>
</dbReference>
<evidence type="ECO:0000256" key="5">
    <source>
        <dbReference type="ARBA" id="ARBA00022692"/>
    </source>
</evidence>
<organism evidence="15 17">
    <name type="scientific">Eisenbergiella tayi</name>
    <dbReference type="NCBI Taxonomy" id="1432052"/>
    <lineage>
        <taxon>Bacteria</taxon>
        <taxon>Bacillati</taxon>
        <taxon>Bacillota</taxon>
        <taxon>Clostridia</taxon>
        <taxon>Lachnospirales</taxon>
        <taxon>Lachnospiraceae</taxon>
        <taxon>Eisenbergiella</taxon>
    </lineage>
</organism>
<evidence type="ECO:0000256" key="6">
    <source>
        <dbReference type="ARBA" id="ARBA00022741"/>
    </source>
</evidence>
<evidence type="ECO:0000256" key="3">
    <source>
        <dbReference type="ARBA" id="ARBA00022553"/>
    </source>
</evidence>
<keyword evidence="2" id="KW-1003">Cell membrane</keyword>
<evidence type="ECO:0000259" key="14">
    <source>
        <dbReference type="Pfam" id="PF06580"/>
    </source>
</evidence>
<dbReference type="EMBL" id="MEHD01000036">
    <property type="protein sequence ID" value="ODR50082.1"/>
    <property type="molecule type" value="Genomic_DNA"/>
</dbReference>
<keyword evidence="6" id="KW-0547">Nucleotide-binding</keyword>
<dbReference type="Pfam" id="PF06580">
    <property type="entry name" value="His_kinase"/>
    <property type="match status" value="1"/>
</dbReference>
<feature type="domain" description="Signal transduction histidine kinase internal region" evidence="14">
    <location>
        <begin position="371"/>
        <end position="440"/>
    </location>
</feature>
<dbReference type="EMBL" id="MEHA01000063">
    <property type="protein sequence ID" value="ODR32431.1"/>
    <property type="molecule type" value="Genomic_DNA"/>
</dbReference>
<evidence type="ECO:0000256" key="10">
    <source>
        <dbReference type="ARBA" id="ARBA00023012"/>
    </source>
</evidence>
<evidence type="ECO:0000313" key="15">
    <source>
        <dbReference type="EMBL" id="ODR32431.1"/>
    </source>
</evidence>
<evidence type="ECO:0000256" key="7">
    <source>
        <dbReference type="ARBA" id="ARBA00022777"/>
    </source>
</evidence>
<dbReference type="OrthoDB" id="759642at2"/>
<dbReference type="PANTHER" id="PTHR34220:SF11">
    <property type="entry name" value="SENSOR PROTEIN KINASE HPTS"/>
    <property type="match status" value="1"/>
</dbReference>
<reference evidence="15 17" key="2">
    <citation type="submission" date="2016-08" db="EMBL/GenBank/DDBJ databases">
        <authorList>
            <person name="Seilhamer J.J."/>
        </authorList>
    </citation>
    <scope>NUCLEOTIDE SEQUENCE [LARGE SCALE GENOMIC DNA]</scope>
    <source>
        <strain evidence="15 17">NML150140-1</strain>
    </source>
</reference>
<keyword evidence="8" id="KW-0067">ATP-binding</keyword>
<dbReference type="PANTHER" id="PTHR34220">
    <property type="entry name" value="SENSOR HISTIDINE KINASE YPDA"/>
    <property type="match status" value="1"/>
</dbReference>
<keyword evidence="10" id="KW-0902">Two-component regulatory system</keyword>
<feature type="coiled-coil region" evidence="12">
    <location>
        <begin position="331"/>
        <end position="365"/>
    </location>
</feature>
<evidence type="ECO:0000256" key="8">
    <source>
        <dbReference type="ARBA" id="ARBA00022840"/>
    </source>
</evidence>
<feature type="transmembrane region" description="Helical" evidence="13">
    <location>
        <begin position="277"/>
        <end position="296"/>
    </location>
</feature>
<dbReference type="GO" id="GO:0005886">
    <property type="term" value="C:plasma membrane"/>
    <property type="evidence" value="ECO:0007669"/>
    <property type="project" value="UniProtKB-SubCell"/>
</dbReference>
<keyword evidence="18" id="KW-1185">Reference proteome</keyword>
<dbReference type="InterPro" id="IPR010559">
    <property type="entry name" value="Sig_transdc_His_kin_internal"/>
</dbReference>
<protein>
    <recommendedName>
        <fullName evidence="14">Signal transduction histidine kinase internal region domain-containing protein</fullName>
    </recommendedName>
</protein>
<dbReference type="GO" id="GO:0005524">
    <property type="term" value="F:ATP binding"/>
    <property type="evidence" value="ECO:0007669"/>
    <property type="project" value="UniProtKB-KW"/>
</dbReference>
<dbReference type="InterPro" id="IPR050640">
    <property type="entry name" value="Bact_2-comp_sensor_kinase"/>
</dbReference>
<dbReference type="Proteomes" id="UP000094869">
    <property type="component" value="Unassembled WGS sequence"/>
</dbReference>
<proteinExistence type="predicted"/>
<keyword evidence="11 13" id="KW-0472">Membrane</keyword>
<dbReference type="Gene3D" id="3.30.565.10">
    <property type="entry name" value="Histidine kinase-like ATPase, C-terminal domain"/>
    <property type="match status" value="1"/>
</dbReference>
<evidence type="ECO:0000313" key="17">
    <source>
        <dbReference type="Proteomes" id="UP000094271"/>
    </source>
</evidence>
<feature type="transmembrane region" description="Helical" evidence="13">
    <location>
        <begin position="20"/>
        <end position="44"/>
    </location>
</feature>
<accession>A0A1E3U501</accession>
<evidence type="ECO:0000313" key="16">
    <source>
        <dbReference type="EMBL" id="ODR50082.1"/>
    </source>
</evidence>
<comment type="caution">
    <text evidence="15">The sequence shown here is derived from an EMBL/GenBank/DDBJ whole genome shotgun (WGS) entry which is preliminary data.</text>
</comment>
<evidence type="ECO:0000256" key="11">
    <source>
        <dbReference type="ARBA" id="ARBA00023136"/>
    </source>
</evidence>
<evidence type="ECO:0000256" key="9">
    <source>
        <dbReference type="ARBA" id="ARBA00022989"/>
    </source>
</evidence>
<comment type="subcellular location">
    <subcellularLocation>
        <location evidence="1">Cell membrane</location>
        <topology evidence="1">Multi-pass membrane protein</topology>
    </subcellularLocation>
</comment>
<reference evidence="16 18" key="1">
    <citation type="submission" date="2016-08" db="EMBL/GenBank/DDBJ databases">
        <title>Characterization of Isolates of Eisenbergiella tayi Derived from Blood Cultures, Using Whole Genome Sequencing.</title>
        <authorList>
            <person name="Bernier A.-M."/>
            <person name="Burdz T."/>
            <person name="Wiebe D."/>
            <person name="Bernard K."/>
        </authorList>
    </citation>
    <scope>NUCLEOTIDE SEQUENCE [LARGE SCALE GENOMIC DNA]</scope>
    <source>
        <strain evidence="16 18">NML120146</strain>
    </source>
</reference>
<evidence type="ECO:0000256" key="4">
    <source>
        <dbReference type="ARBA" id="ARBA00022679"/>
    </source>
</evidence>
<gene>
    <name evidence="15" type="ORF">BEI59_36715</name>
    <name evidence="16" type="ORF">BEI63_23575</name>
</gene>
<keyword evidence="3" id="KW-0597">Phosphoprotein</keyword>
<keyword evidence="9 13" id="KW-1133">Transmembrane helix</keyword>
<keyword evidence="5 13" id="KW-0812">Transmembrane</keyword>
<evidence type="ECO:0000256" key="12">
    <source>
        <dbReference type="SAM" id="Coils"/>
    </source>
</evidence>
<dbReference type="AlphaFoldDB" id="A0A1E3U501"/>
<evidence type="ECO:0000256" key="2">
    <source>
        <dbReference type="ARBA" id="ARBA00022475"/>
    </source>
</evidence>
<keyword evidence="4" id="KW-0808">Transferase</keyword>
<evidence type="ECO:0000256" key="1">
    <source>
        <dbReference type="ARBA" id="ARBA00004651"/>
    </source>
</evidence>
<evidence type="ECO:0000313" key="18">
    <source>
        <dbReference type="Proteomes" id="UP000094869"/>
    </source>
</evidence>
<dbReference type="GO" id="GO:0000155">
    <property type="term" value="F:phosphorelay sensor kinase activity"/>
    <property type="evidence" value="ECO:0007669"/>
    <property type="project" value="InterPro"/>
</dbReference>
<evidence type="ECO:0000256" key="13">
    <source>
        <dbReference type="SAM" id="Phobius"/>
    </source>
</evidence>
<dbReference type="Proteomes" id="UP000094271">
    <property type="component" value="Unassembled WGS sequence"/>
</dbReference>